<sequence length="138" mass="15611">MMSGSVNRVILIGNLGADPVLATRDDIDMRTASFPLATSESWSDSGSGRRKQKREWHQVVCLDARVVRVVEHGCRKGAQVMIEGRLRTREWTDEQGVRAKRTEIVIDGPGCDLRVLEPARGGRPTRDRRRRRTPYADQ</sequence>
<dbReference type="InterPro" id="IPR011344">
    <property type="entry name" value="ssDNA-bd"/>
</dbReference>
<feature type="compositionally biased region" description="Basic residues" evidence="5">
    <location>
        <begin position="126"/>
        <end position="138"/>
    </location>
</feature>
<evidence type="ECO:0000313" key="6">
    <source>
        <dbReference type="EMBL" id="GEN61557.1"/>
    </source>
</evidence>
<dbReference type="InterPro" id="IPR000424">
    <property type="entry name" value="Primosome_PriB/ssb"/>
</dbReference>
<dbReference type="PANTHER" id="PTHR10302">
    <property type="entry name" value="SINGLE-STRANDED DNA-BINDING PROTEIN"/>
    <property type="match status" value="1"/>
</dbReference>
<dbReference type="Gene3D" id="2.40.50.140">
    <property type="entry name" value="Nucleic acid-binding proteins"/>
    <property type="match status" value="1"/>
</dbReference>
<protein>
    <recommendedName>
        <fullName evidence="4">Single-stranded DNA-binding protein</fullName>
    </recommendedName>
</protein>
<evidence type="ECO:0000313" key="7">
    <source>
        <dbReference type="Proteomes" id="UP000321635"/>
    </source>
</evidence>
<name>A0A511XF31_9PROT</name>
<evidence type="ECO:0000256" key="1">
    <source>
        <dbReference type="ARBA" id="ARBA00023125"/>
    </source>
</evidence>
<dbReference type="AlphaFoldDB" id="A0A511XF31"/>
<reference evidence="6 7" key="1">
    <citation type="submission" date="2019-07" db="EMBL/GenBank/DDBJ databases">
        <title>Whole genome shotgun sequence of Acetobacter nitrogenifigens NBRC 105050.</title>
        <authorList>
            <person name="Hosoyama A."/>
            <person name="Uohara A."/>
            <person name="Ohji S."/>
            <person name="Ichikawa N."/>
        </authorList>
    </citation>
    <scope>NUCLEOTIDE SEQUENCE [LARGE SCALE GENOMIC DNA]</scope>
    <source>
        <strain evidence="6 7">NBRC 105050</strain>
    </source>
</reference>
<dbReference type="NCBIfam" id="TIGR00621">
    <property type="entry name" value="ssb"/>
    <property type="match status" value="1"/>
</dbReference>
<evidence type="ECO:0000256" key="3">
    <source>
        <dbReference type="PROSITE-ProRule" id="PRU00252"/>
    </source>
</evidence>
<dbReference type="EMBL" id="BJYF01000044">
    <property type="protein sequence ID" value="GEN61557.1"/>
    <property type="molecule type" value="Genomic_DNA"/>
</dbReference>
<organism evidence="6 7">
    <name type="scientific">Acetobacter nitrogenifigens DSM 23921 = NBRC 105050</name>
    <dbReference type="NCBI Taxonomy" id="1120919"/>
    <lineage>
        <taxon>Bacteria</taxon>
        <taxon>Pseudomonadati</taxon>
        <taxon>Pseudomonadota</taxon>
        <taxon>Alphaproteobacteria</taxon>
        <taxon>Acetobacterales</taxon>
        <taxon>Acetobacteraceae</taxon>
        <taxon>Acetobacter</taxon>
    </lineage>
</organism>
<dbReference type="GO" id="GO:0006260">
    <property type="term" value="P:DNA replication"/>
    <property type="evidence" value="ECO:0007669"/>
    <property type="project" value="InterPro"/>
</dbReference>
<dbReference type="GO" id="GO:0009295">
    <property type="term" value="C:nucleoid"/>
    <property type="evidence" value="ECO:0007669"/>
    <property type="project" value="TreeGrafter"/>
</dbReference>
<dbReference type="GO" id="GO:0003697">
    <property type="term" value="F:single-stranded DNA binding"/>
    <property type="evidence" value="ECO:0007669"/>
    <property type="project" value="InterPro"/>
</dbReference>
<dbReference type="Pfam" id="PF00436">
    <property type="entry name" value="SSB"/>
    <property type="match status" value="1"/>
</dbReference>
<accession>A0A511XF31</accession>
<dbReference type="PROSITE" id="PS50935">
    <property type="entry name" value="SSB"/>
    <property type="match status" value="1"/>
</dbReference>
<keyword evidence="1 3" id="KW-0238">DNA-binding</keyword>
<dbReference type="PANTHER" id="PTHR10302:SF0">
    <property type="entry name" value="SINGLE-STRANDED DNA-BINDING PROTEIN, MITOCHONDRIAL"/>
    <property type="match status" value="1"/>
</dbReference>
<evidence type="ECO:0000256" key="2">
    <source>
        <dbReference type="ARBA" id="ARBA00023172"/>
    </source>
</evidence>
<proteinExistence type="predicted"/>
<keyword evidence="2" id="KW-0233">DNA recombination</keyword>
<dbReference type="InterPro" id="IPR012340">
    <property type="entry name" value="NA-bd_OB-fold"/>
</dbReference>
<keyword evidence="7" id="KW-1185">Reference proteome</keyword>
<gene>
    <name evidence="6" type="ORF">ANI02nite_34410</name>
</gene>
<comment type="caution">
    <text evidence="6">The sequence shown here is derived from an EMBL/GenBank/DDBJ whole genome shotgun (WGS) entry which is preliminary data.</text>
</comment>
<dbReference type="STRING" id="1120919.GCA_000429165_03692"/>
<feature type="region of interest" description="Disordered" evidence="5">
    <location>
        <begin position="116"/>
        <end position="138"/>
    </location>
</feature>
<dbReference type="GO" id="GO:0006310">
    <property type="term" value="P:DNA recombination"/>
    <property type="evidence" value="ECO:0007669"/>
    <property type="project" value="UniProtKB-KW"/>
</dbReference>
<evidence type="ECO:0000256" key="4">
    <source>
        <dbReference type="RuleBase" id="RU000524"/>
    </source>
</evidence>
<dbReference type="Proteomes" id="UP000321635">
    <property type="component" value="Unassembled WGS sequence"/>
</dbReference>
<evidence type="ECO:0000256" key="5">
    <source>
        <dbReference type="SAM" id="MobiDB-lite"/>
    </source>
</evidence>
<dbReference type="CDD" id="cd04496">
    <property type="entry name" value="SSB_OBF"/>
    <property type="match status" value="1"/>
</dbReference>
<dbReference type="SUPFAM" id="SSF50249">
    <property type="entry name" value="Nucleic acid-binding proteins"/>
    <property type="match status" value="1"/>
</dbReference>